<keyword evidence="9" id="KW-1185">Reference proteome</keyword>
<feature type="transmembrane region" description="Helical" evidence="6">
    <location>
        <begin position="187"/>
        <end position="209"/>
    </location>
</feature>
<dbReference type="EMBL" id="KN839910">
    <property type="protein sequence ID" value="KIJ58796.1"/>
    <property type="molecule type" value="Genomic_DNA"/>
</dbReference>
<dbReference type="GO" id="GO:0016020">
    <property type="term" value="C:membrane"/>
    <property type="evidence" value="ECO:0007669"/>
    <property type="project" value="UniProtKB-SubCell"/>
</dbReference>
<feature type="transmembrane region" description="Helical" evidence="6">
    <location>
        <begin position="100"/>
        <end position="123"/>
    </location>
</feature>
<evidence type="ECO:0000256" key="1">
    <source>
        <dbReference type="ARBA" id="ARBA00004141"/>
    </source>
</evidence>
<dbReference type="PANTHER" id="PTHR12308:SF73">
    <property type="entry name" value="ANOCTAMIN"/>
    <property type="match status" value="1"/>
</dbReference>
<evidence type="ECO:0000256" key="3">
    <source>
        <dbReference type="ARBA" id="ARBA00022989"/>
    </source>
</evidence>
<dbReference type="OrthoDB" id="296386at2759"/>
<evidence type="ECO:0000313" key="9">
    <source>
        <dbReference type="Proteomes" id="UP000053820"/>
    </source>
</evidence>
<reference evidence="8 9" key="1">
    <citation type="submission" date="2014-04" db="EMBL/GenBank/DDBJ databases">
        <title>Evolutionary Origins and Diversification of the Mycorrhizal Mutualists.</title>
        <authorList>
            <consortium name="DOE Joint Genome Institute"/>
            <consortium name="Mycorrhizal Genomics Consortium"/>
            <person name="Kohler A."/>
            <person name="Kuo A."/>
            <person name="Nagy L.G."/>
            <person name="Floudas D."/>
            <person name="Copeland A."/>
            <person name="Barry K.W."/>
            <person name="Cichocki N."/>
            <person name="Veneault-Fourrey C."/>
            <person name="LaButti K."/>
            <person name="Lindquist E.A."/>
            <person name="Lipzen A."/>
            <person name="Lundell T."/>
            <person name="Morin E."/>
            <person name="Murat C."/>
            <person name="Riley R."/>
            <person name="Ohm R."/>
            <person name="Sun H."/>
            <person name="Tunlid A."/>
            <person name="Henrissat B."/>
            <person name="Grigoriev I.V."/>
            <person name="Hibbett D.S."/>
            <person name="Martin F."/>
        </authorList>
    </citation>
    <scope>NUCLEOTIDE SEQUENCE [LARGE SCALE GENOMIC DNA]</scope>
    <source>
        <strain evidence="8 9">MD-312</strain>
    </source>
</reference>
<proteinExistence type="predicted"/>
<evidence type="ECO:0000313" key="8">
    <source>
        <dbReference type="EMBL" id="KIJ58796.1"/>
    </source>
</evidence>
<name>A0A0C9W7G2_9AGAM</name>
<dbReference type="GO" id="GO:0032541">
    <property type="term" value="C:cortical endoplasmic reticulum"/>
    <property type="evidence" value="ECO:0007669"/>
    <property type="project" value="TreeGrafter"/>
</dbReference>
<keyword evidence="3 6" id="KW-1133">Transmembrane helix</keyword>
<dbReference type="HOGENOM" id="CLU_723739_0_0_1"/>
<dbReference type="Proteomes" id="UP000053820">
    <property type="component" value="Unassembled WGS sequence"/>
</dbReference>
<gene>
    <name evidence="8" type="ORF">HYDPIDRAFT_33809</name>
</gene>
<protein>
    <recommendedName>
        <fullName evidence="7">Anoctamin transmembrane domain-containing protein</fullName>
    </recommendedName>
</protein>
<feature type="domain" description="Anoctamin transmembrane" evidence="7">
    <location>
        <begin position="77"/>
        <end position="377"/>
    </location>
</feature>
<keyword evidence="4 6" id="KW-0472">Membrane</keyword>
<evidence type="ECO:0000259" key="7">
    <source>
        <dbReference type="Pfam" id="PF04547"/>
    </source>
</evidence>
<feature type="transmembrane region" description="Helical" evidence="6">
    <location>
        <begin position="346"/>
        <end position="365"/>
    </location>
</feature>
<organism evidence="8 9">
    <name type="scientific">Hydnomerulius pinastri MD-312</name>
    <dbReference type="NCBI Taxonomy" id="994086"/>
    <lineage>
        <taxon>Eukaryota</taxon>
        <taxon>Fungi</taxon>
        <taxon>Dikarya</taxon>
        <taxon>Basidiomycota</taxon>
        <taxon>Agaricomycotina</taxon>
        <taxon>Agaricomycetes</taxon>
        <taxon>Agaricomycetidae</taxon>
        <taxon>Boletales</taxon>
        <taxon>Boletales incertae sedis</taxon>
        <taxon>Leucogyrophana</taxon>
    </lineage>
</organism>
<sequence>MESCESSQNAKHGTSFNPSWDQFGDSVVLHFFFLTAYTRALIFLADFGVMFYFFGTPDTALYSSLLLSVRWCTRGLFLVEKRRADYIPSFPWWTRRMASVPMILLFASALVVMLTGICVLKAFVTRLYKGPGHRIVAFSPTLLFMALVQKLLEIYKTHTTRFTNWENHAHQSSHASTRVFTLSTMNAYLGLALSAFVYFPFGGSVMHFVHYPMFFSGAHHAAAILERLNINLNETVNFVSGGGRREKAVEKVTTHNLFEADRANARRKLNPSRLQEQIFASTVTDQVKRKRERRKKKRFAFDHEPTGQGQDARTKEECEVLDTVRSEVSLPEYEVFEDYGEMVTQFGYVALWSTIWPLAPVMALLNNYIEARSDAFKTGVHT</sequence>
<keyword evidence="2 6" id="KW-0812">Transmembrane</keyword>
<dbReference type="PANTHER" id="PTHR12308">
    <property type="entry name" value="ANOCTAMIN"/>
    <property type="match status" value="1"/>
</dbReference>
<feature type="transmembrane region" description="Helical" evidence="6">
    <location>
        <begin position="135"/>
        <end position="152"/>
    </location>
</feature>
<evidence type="ECO:0000256" key="6">
    <source>
        <dbReference type="SAM" id="Phobius"/>
    </source>
</evidence>
<evidence type="ECO:0000256" key="5">
    <source>
        <dbReference type="SAM" id="MobiDB-lite"/>
    </source>
</evidence>
<dbReference type="InterPro" id="IPR007632">
    <property type="entry name" value="Anoctamin"/>
</dbReference>
<feature type="transmembrane region" description="Helical" evidence="6">
    <location>
        <begin position="27"/>
        <end position="54"/>
    </location>
</feature>
<evidence type="ECO:0000256" key="2">
    <source>
        <dbReference type="ARBA" id="ARBA00022692"/>
    </source>
</evidence>
<evidence type="ECO:0000256" key="4">
    <source>
        <dbReference type="ARBA" id="ARBA00023136"/>
    </source>
</evidence>
<comment type="subcellular location">
    <subcellularLocation>
        <location evidence="1">Membrane</location>
        <topology evidence="1">Multi-pass membrane protein</topology>
    </subcellularLocation>
</comment>
<dbReference type="InterPro" id="IPR049452">
    <property type="entry name" value="Anoctamin_TM"/>
</dbReference>
<dbReference type="Pfam" id="PF04547">
    <property type="entry name" value="Anoctamin"/>
    <property type="match status" value="1"/>
</dbReference>
<accession>A0A0C9W7G2</accession>
<dbReference type="AlphaFoldDB" id="A0A0C9W7G2"/>
<dbReference type="GO" id="GO:0005254">
    <property type="term" value="F:chloride channel activity"/>
    <property type="evidence" value="ECO:0007669"/>
    <property type="project" value="TreeGrafter"/>
</dbReference>
<feature type="region of interest" description="Disordered" evidence="5">
    <location>
        <begin position="292"/>
        <end position="315"/>
    </location>
</feature>